<reference evidence="4" key="1">
    <citation type="journal article" date="2019" name="Int. J. Syst. Evol. Microbiol.">
        <title>The Global Catalogue of Microorganisms (GCM) 10K type strain sequencing project: providing services to taxonomists for standard genome sequencing and annotation.</title>
        <authorList>
            <consortium name="The Broad Institute Genomics Platform"/>
            <consortium name="The Broad Institute Genome Sequencing Center for Infectious Disease"/>
            <person name="Wu L."/>
            <person name="Ma J."/>
        </authorList>
    </citation>
    <scope>NUCLEOTIDE SEQUENCE [LARGE SCALE GENOMIC DNA]</scope>
    <source>
        <strain evidence="4">CGMCC 4.7132</strain>
    </source>
</reference>
<evidence type="ECO:0000256" key="1">
    <source>
        <dbReference type="ARBA" id="ARBA00006484"/>
    </source>
</evidence>
<organism evidence="3 4">
    <name type="scientific">Sphaerisporangium dianthi</name>
    <dbReference type="NCBI Taxonomy" id="1436120"/>
    <lineage>
        <taxon>Bacteria</taxon>
        <taxon>Bacillati</taxon>
        <taxon>Actinomycetota</taxon>
        <taxon>Actinomycetes</taxon>
        <taxon>Streptosporangiales</taxon>
        <taxon>Streptosporangiaceae</taxon>
        <taxon>Sphaerisporangium</taxon>
    </lineage>
</organism>
<evidence type="ECO:0000313" key="3">
    <source>
        <dbReference type="EMBL" id="MFC4530417.1"/>
    </source>
</evidence>
<dbReference type="InterPro" id="IPR002347">
    <property type="entry name" value="SDR_fam"/>
</dbReference>
<accession>A0ABV9CCT3</accession>
<evidence type="ECO:0000313" key="4">
    <source>
        <dbReference type="Proteomes" id="UP001596004"/>
    </source>
</evidence>
<keyword evidence="2" id="KW-0560">Oxidoreductase</keyword>
<keyword evidence="4" id="KW-1185">Reference proteome</keyword>
<dbReference type="PRINTS" id="PR00081">
    <property type="entry name" value="GDHRDH"/>
</dbReference>
<comment type="similarity">
    <text evidence="1">Belongs to the short-chain dehydrogenases/reductases (SDR) family.</text>
</comment>
<gene>
    <name evidence="3" type="ORF">ACFO60_06560</name>
</gene>
<dbReference type="PANTHER" id="PTHR42760:SF133">
    <property type="entry name" value="3-OXOACYL-[ACYL-CARRIER-PROTEIN] REDUCTASE"/>
    <property type="match status" value="1"/>
</dbReference>
<dbReference type="InterPro" id="IPR036291">
    <property type="entry name" value="NAD(P)-bd_dom_sf"/>
</dbReference>
<sequence length="260" mass="26343">MVTPLTDSLRGKRALVTGGTKGIGAAIVAHLSALGARVATTARSAAGTPAELFVRADAGTAGGAEQVADQVLARFGGIDIVVHNVGGHVGEPGPAASVRDADWLGTIELNLLAPVRLDRAFIPSLVEQGSGAIVHVTSIARIMPTTAPLPYATAKAALTGYSKGLAAELAPHGVRVNAVLPGFVESDGARHLMESIMAATGGDLASARAEIMRSLGGIPMGRPGRPEEVAELVAFLASDRASWITGAEYVIDGGSIPAVH</sequence>
<dbReference type="Pfam" id="PF13561">
    <property type="entry name" value="adh_short_C2"/>
    <property type="match status" value="1"/>
</dbReference>
<dbReference type="Gene3D" id="3.40.50.720">
    <property type="entry name" value="NAD(P)-binding Rossmann-like Domain"/>
    <property type="match status" value="1"/>
</dbReference>
<dbReference type="PRINTS" id="PR00080">
    <property type="entry name" value="SDRFAMILY"/>
</dbReference>
<dbReference type="Proteomes" id="UP001596004">
    <property type="component" value="Unassembled WGS sequence"/>
</dbReference>
<proteinExistence type="inferred from homology"/>
<comment type="caution">
    <text evidence="3">The sequence shown here is derived from an EMBL/GenBank/DDBJ whole genome shotgun (WGS) entry which is preliminary data.</text>
</comment>
<evidence type="ECO:0000256" key="2">
    <source>
        <dbReference type="ARBA" id="ARBA00023002"/>
    </source>
</evidence>
<dbReference type="PANTHER" id="PTHR42760">
    <property type="entry name" value="SHORT-CHAIN DEHYDROGENASES/REDUCTASES FAMILY MEMBER"/>
    <property type="match status" value="1"/>
</dbReference>
<dbReference type="NCBIfam" id="NF005095">
    <property type="entry name" value="PRK06523.1"/>
    <property type="match status" value="1"/>
</dbReference>
<dbReference type="RefSeq" id="WP_380838236.1">
    <property type="nucleotide sequence ID" value="NZ_JBHSFP010000003.1"/>
</dbReference>
<dbReference type="EMBL" id="JBHSFP010000003">
    <property type="protein sequence ID" value="MFC4530417.1"/>
    <property type="molecule type" value="Genomic_DNA"/>
</dbReference>
<protein>
    <submittedName>
        <fullName evidence="3">SDR family oxidoreductase</fullName>
    </submittedName>
</protein>
<dbReference type="SUPFAM" id="SSF51735">
    <property type="entry name" value="NAD(P)-binding Rossmann-fold domains"/>
    <property type="match status" value="1"/>
</dbReference>
<name>A0ABV9CCT3_9ACTN</name>